<sequence>MAMPSGNSVIPDKMQFPSGGEVHHPSRQWLPDERDGFIFWLKGEFAAANAIIDSLCQHLRTTSEPGEYDMVFGCIQQRRCNWTPVLYMQQYFSIAEVNFALHQVGWRKQQRHFDQPKAAEKELKKPAFAYRQTHRFENAKESHNSLAQPMGLDAKAEKMEETPERREEVKRKAEGQVPDGKVSTVMLEKEGPGDVSSSKAECSQKDGKGSVAAACNKLSSVAIDDHTALHSKGHRKDAIPNSGTVADLVPKQEDKQKSLPLPRVFECNELSNGKMINVVDGLKLYEDLLEGLEISRLVSAANEWRTAGQKGELQGKLT</sequence>
<dbReference type="AlphaFoldDB" id="A0A843V4I4"/>
<dbReference type="OrthoDB" id="1916097at2759"/>
<comment type="caution">
    <text evidence="2">The sequence shown here is derived from an EMBL/GenBank/DDBJ whole genome shotgun (WGS) entry which is preliminary data.</text>
</comment>
<feature type="region of interest" description="Disordered" evidence="1">
    <location>
        <begin position="157"/>
        <end position="179"/>
    </location>
</feature>
<protein>
    <submittedName>
        <fullName evidence="2">Uncharacterized protein</fullName>
    </submittedName>
</protein>
<organism evidence="2 3">
    <name type="scientific">Colocasia esculenta</name>
    <name type="common">Wild taro</name>
    <name type="synonym">Arum esculentum</name>
    <dbReference type="NCBI Taxonomy" id="4460"/>
    <lineage>
        <taxon>Eukaryota</taxon>
        <taxon>Viridiplantae</taxon>
        <taxon>Streptophyta</taxon>
        <taxon>Embryophyta</taxon>
        <taxon>Tracheophyta</taxon>
        <taxon>Spermatophyta</taxon>
        <taxon>Magnoliopsida</taxon>
        <taxon>Liliopsida</taxon>
        <taxon>Araceae</taxon>
        <taxon>Aroideae</taxon>
        <taxon>Colocasieae</taxon>
        <taxon>Colocasia</taxon>
    </lineage>
</organism>
<evidence type="ECO:0000313" key="2">
    <source>
        <dbReference type="EMBL" id="MQL88710.1"/>
    </source>
</evidence>
<gene>
    <name evidence="2" type="ORF">Taro_021270</name>
</gene>
<dbReference type="EMBL" id="NMUH01001082">
    <property type="protein sequence ID" value="MQL88710.1"/>
    <property type="molecule type" value="Genomic_DNA"/>
</dbReference>
<feature type="region of interest" description="Disordered" evidence="1">
    <location>
        <begin position="1"/>
        <end position="27"/>
    </location>
</feature>
<name>A0A843V4I4_COLES</name>
<dbReference type="PANTHER" id="PTHR31447">
    <property type="entry name" value="HYDROXYPROLINE-RICH GLYCOPROTEIN FAMILY PROTEIN-RELATED"/>
    <property type="match status" value="1"/>
</dbReference>
<dbReference type="Proteomes" id="UP000652761">
    <property type="component" value="Unassembled WGS sequence"/>
</dbReference>
<dbReference type="PANTHER" id="PTHR31447:SF0">
    <property type="entry name" value="HYDROXYPROLINE-RICH GLYCOPROTEIN FAMILY PROTEIN"/>
    <property type="match status" value="1"/>
</dbReference>
<keyword evidence="3" id="KW-1185">Reference proteome</keyword>
<evidence type="ECO:0000256" key="1">
    <source>
        <dbReference type="SAM" id="MobiDB-lite"/>
    </source>
</evidence>
<reference evidence="2" key="1">
    <citation type="submission" date="2017-07" db="EMBL/GenBank/DDBJ databases">
        <title>Taro Niue Genome Assembly and Annotation.</title>
        <authorList>
            <person name="Atibalentja N."/>
            <person name="Keating K."/>
            <person name="Fields C.J."/>
        </authorList>
    </citation>
    <scope>NUCLEOTIDE SEQUENCE</scope>
    <source>
        <strain evidence="2">Niue_2</strain>
        <tissue evidence="2">Leaf</tissue>
    </source>
</reference>
<evidence type="ECO:0000313" key="3">
    <source>
        <dbReference type="Proteomes" id="UP000652761"/>
    </source>
</evidence>
<feature type="compositionally biased region" description="Basic and acidic residues" evidence="1">
    <location>
        <begin position="157"/>
        <end position="174"/>
    </location>
</feature>
<feature type="non-terminal residue" evidence="2">
    <location>
        <position position="1"/>
    </location>
</feature>
<dbReference type="GO" id="GO:0006402">
    <property type="term" value="P:mRNA catabolic process"/>
    <property type="evidence" value="ECO:0007669"/>
    <property type="project" value="InterPro"/>
</dbReference>
<accession>A0A843V4I4</accession>
<dbReference type="GO" id="GO:0032451">
    <property type="term" value="F:demethylase activity"/>
    <property type="evidence" value="ECO:0007669"/>
    <property type="project" value="InterPro"/>
</dbReference>
<dbReference type="GO" id="GO:0003729">
    <property type="term" value="F:mRNA binding"/>
    <property type="evidence" value="ECO:0007669"/>
    <property type="project" value="InterPro"/>
</dbReference>
<dbReference type="InterPro" id="IPR044842">
    <property type="entry name" value="ALKBH9B/ALKBH10B-like"/>
</dbReference>
<proteinExistence type="predicted"/>